<organism evidence="2 3">
    <name type="scientific">Sporidiobolus salmonicolor</name>
    <name type="common">Yeast-like fungus</name>
    <name type="synonym">Sporobolomyces salmonicolor</name>
    <dbReference type="NCBI Taxonomy" id="5005"/>
    <lineage>
        <taxon>Eukaryota</taxon>
        <taxon>Fungi</taxon>
        <taxon>Dikarya</taxon>
        <taxon>Basidiomycota</taxon>
        <taxon>Pucciniomycotina</taxon>
        <taxon>Microbotryomycetes</taxon>
        <taxon>Sporidiobolales</taxon>
        <taxon>Sporidiobolaceae</taxon>
        <taxon>Sporobolomyces</taxon>
    </lineage>
</organism>
<accession>A0A0D6ES88</accession>
<dbReference type="Proteomes" id="UP000243876">
    <property type="component" value="Unassembled WGS sequence"/>
</dbReference>
<dbReference type="Pfam" id="PF00144">
    <property type="entry name" value="Beta-lactamase"/>
    <property type="match status" value="1"/>
</dbReference>
<dbReference type="SUPFAM" id="SSF56601">
    <property type="entry name" value="beta-lactamase/transpeptidase-like"/>
    <property type="match status" value="1"/>
</dbReference>
<dbReference type="PANTHER" id="PTHR43283">
    <property type="entry name" value="BETA-LACTAMASE-RELATED"/>
    <property type="match status" value="1"/>
</dbReference>
<dbReference type="OrthoDB" id="428260at2759"/>
<protein>
    <submittedName>
        <fullName evidence="2">SPOSA6832_04676-mRNA-1:cds</fullName>
    </submittedName>
</protein>
<dbReference type="AlphaFoldDB" id="A0A0D6ES88"/>
<keyword evidence="3" id="KW-1185">Reference proteome</keyword>
<sequence>MSLSVAASSSIHSRYEQIPANADDLSTAPKLTEDSLFSLWSCTKLVTVIAALQLVEQGKVGLADDASRWVPELKELKLVKGVMDDGELELVENDAVVTVEMLITHTAGFTYEYADKYKAAMEKLGLTSPYAENATRESVTKAPFINPPGKSWSYGTSNDWLALVISAISGLTLGDYVQQNIFAPLGIDDMTYTNPLSRISISYAPKTPGDPYTFDAGRKFTQSINWGGTGLTGSPKSYLKILRMVLRGGLAEDGGRLLQEETVKVMFENHLTNEQQLKDHAAFTKTGNDPWTHKKGEQLEGVGYGYGGTLTGEGMPSGRAKGAMTWSGYANTFWVIDRVKDVAFLVWTNHVPHSMPALFDLWEAVEPKIYAGLPPHQ</sequence>
<feature type="non-terminal residue" evidence="2">
    <location>
        <position position="1"/>
    </location>
</feature>
<dbReference type="Gene3D" id="3.40.710.10">
    <property type="entry name" value="DD-peptidase/beta-lactamase superfamily"/>
    <property type="match status" value="1"/>
</dbReference>
<dbReference type="InterPro" id="IPR050789">
    <property type="entry name" value="Diverse_Enzym_Activities"/>
</dbReference>
<name>A0A0D6ES88_SPOSA</name>
<dbReference type="InterPro" id="IPR001466">
    <property type="entry name" value="Beta-lactam-related"/>
</dbReference>
<reference evidence="3" key="1">
    <citation type="submission" date="2015-02" db="EMBL/GenBank/DDBJ databases">
        <authorList>
            <person name="Gon?alves P."/>
        </authorList>
    </citation>
    <scope>NUCLEOTIDE SEQUENCE [LARGE SCALE GENOMIC DNA]</scope>
</reference>
<gene>
    <name evidence="2" type="primary">SPOSA6832_04676</name>
</gene>
<dbReference type="EMBL" id="CENE01000037">
    <property type="protein sequence ID" value="CEQ42819.1"/>
    <property type="molecule type" value="Genomic_DNA"/>
</dbReference>
<dbReference type="PANTHER" id="PTHR43283:SF3">
    <property type="entry name" value="BETA-LACTAMASE FAMILY PROTEIN (AFU_ORTHOLOGUE AFUA_5G07500)"/>
    <property type="match status" value="1"/>
</dbReference>
<evidence type="ECO:0000259" key="1">
    <source>
        <dbReference type="Pfam" id="PF00144"/>
    </source>
</evidence>
<proteinExistence type="predicted"/>
<dbReference type="InterPro" id="IPR012338">
    <property type="entry name" value="Beta-lactam/transpept-like"/>
</dbReference>
<evidence type="ECO:0000313" key="3">
    <source>
        <dbReference type="Proteomes" id="UP000243876"/>
    </source>
</evidence>
<evidence type="ECO:0000313" key="2">
    <source>
        <dbReference type="EMBL" id="CEQ42819.1"/>
    </source>
</evidence>
<feature type="domain" description="Beta-lactamase-related" evidence="1">
    <location>
        <begin position="24"/>
        <end position="353"/>
    </location>
</feature>